<dbReference type="OrthoDB" id="5559898at2759"/>
<dbReference type="SUPFAM" id="SSF48371">
    <property type="entry name" value="ARM repeat"/>
    <property type="match status" value="2"/>
</dbReference>
<keyword evidence="3" id="KW-0963">Cytoplasm</keyword>
<keyword evidence="4" id="KW-0677">Repeat</keyword>
<dbReference type="STRING" id="694270.A0A395S7G7"/>
<dbReference type="EMBL" id="PXOG01000199">
    <property type="protein sequence ID" value="RGP68019.1"/>
    <property type="molecule type" value="Genomic_DNA"/>
</dbReference>
<evidence type="ECO:0000256" key="3">
    <source>
        <dbReference type="ARBA" id="ARBA00022490"/>
    </source>
</evidence>
<dbReference type="SMART" id="SM00185">
    <property type="entry name" value="ARM"/>
    <property type="match status" value="3"/>
</dbReference>
<dbReference type="AlphaFoldDB" id="A0A395S7G7"/>
<dbReference type="GO" id="GO:0005634">
    <property type="term" value="C:nucleus"/>
    <property type="evidence" value="ECO:0007669"/>
    <property type="project" value="UniProtKB-SubCell"/>
</dbReference>
<organism evidence="7 8">
    <name type="scientific">Fusarium longipes</name>
    <dbReference type="NCBI Taxonomy" id="694270"/>
    <lineage>
        <taxon>Eukaryota</taxon>
        <taxon>Fungi</taxon>
        <taxon>Dikarya</taxon>
        <taxon>Ascomycota</taxon>
        <taxon>Pezizomycotina</taxon>
        <taxon>Sordariomycetes</taxon>
        <taxon>Hypocreomycetidae</taxon>
        <taxon>Hypocreales</taxon>
        <taxon>Nectriaceae</taxon>
        <taxon>Fusarium</taxon>
    </lineage>
</organism>
<feature type="compositionally biased region" description="Basic and acidic residues" evidence="6">
    <location>
        <begin position="583"/>
        <end position="596"/>
    </location>
</feature>
<dbReference type="Proteomes" id="UP000266234">
    <property type="component" value="Unassembled WGS sequence"/>
</dbReference>
<keyword evidence="8" id="KW-1185">Reference proteome</keyword>
<evidence type="ECO:0000256" key="4">
    <source>
        <dbReference type="ARBA" id="ARBA00022737"/>
    </source>
</evidence>
<accession>A0A395S7G7</accession>
<dbReference type="Gene3D" id="1.25.10.10">
    <property type="entry name" value="Leucine-rich Repeat Variant"/>
    <property type="match status" value="4"/>
</dbReference>
<gene>
    <name evidence="7" type="ORF">FLONG3_8354</name>
</gene>
<evidence type="ECO:0000256" key="5">
    <source>
        <dbReference type="ARBA" id="ARBA00023242"/>
    </source>
</evidence>
<dbReference type="PANTHER" id="PTHR15651:SF7">
    <property type="entry name" value="ARMADILLO REPEAT-CONTAINING PROTEIN 8"/>
    <property type="match status" value="1"/>
</dbReference>
<evidence type="ECO:0000256" key="6">
    <source>
        <dbReference type="SAM" id="MobiDB-lite"/>
    </source>
</evidence>
<dbReference type="GO" id="GO:0043161">
    <property type="term" value="P:proteasome-mediated ubiquitin-dependent protein catabolic process"/>
    <property type="evidence" value="ECO:0007669"/>
    <property type="project" value="TreeGrafter"/>
</dbReference>
<dbReference type="InterPro" id="IPR016024">
    <property type="entry name" value="ARM-type_fold"/>
</dbReference>
<dbReference type="InterPro" id="IPR038739">
    <property type="entry name" value="ARMC8/Vid28"/>
</dbReference>
<dbReference type="GO" id="GO:0005737">
    <property type="term" value="C:cytoplasm"/>
    <property type="evidence" value="ECO:0007669"/>
    <property type="project" value="UniProtKB-SubCell"/>
</dbReference>
<feature type="region of interest" description="Disordered" evidence="6">
    <location>
        <begin position="583"/>
        <end position="613"/>
    </location>
</feature>
<protein>
    <submittedName>
        <fullName evidence="7">Uncharacterized protein</fullName>
    </submittedName>
</protein>
<keyword evidence="5" id="KW-0539">Nucleus</keyword>
<sequence length="1003" mass="110157">MAPSQTHPILAQLQDARSLNERTTALRALKNEIVGHVQRKEQWIGLGVLEPIVRTLIEATSSSRPTGKDSRSPQAQRPLSEDERMRLQAIQLIACFANGGPAFLAPLDSAQAIPALMANISPFTNAPQLVVAALKALTDVADACILAAPSSNLNIETLAATVLSTEHLDSFGAMLSITSTDNILQSQVTLAAGLISRLCHQEHHQQALATFGILDALATRLASVAVLRGEVIPGADSLARNDGLFEAFPDPAPRTLRLSSILEAITAILGDSKYRANRLAHSPSILAVFPPIKFQSSKILDMEQSGSNISRQQPVTAMEYMLPINIPRNTSASSQSAVYSGSSDSQSSSRSSLSKISSSALWEAPRQSPTGPNGGGTGDIESPFIPWLVNLVRRSDEYERLLATSVLAALIKGGVTSKDSREASLGLLVVPLLVELIAKNDKEALDVSEVDIATKRTILERAPVVLARMITDSEYLQKAAFECEAVPVLSQLLKHAYCPVKESEQPRYWSPQADVEMDFEIENSSTIARLGKEGQNELLVHRLKVRESTLKAIAALAGGKEDYRKGFMSNNLVTYVVESLSEYPRKPQTPKERTPERTGNATDSARNEETPGYGANPASVIAAGCHVVRMLSRSVNILRTLLVDYGVAIPVLRHMKHTDVDVQVAATSAICNLVLEVSPVRELLEENGVVPILCDHAHSDNPALRLNALWALKHFVDAAEPDLKKVCLARLGSQWLLQLIRDDTEDMALHEGRDDVDMQTSDERHRWIYGSNGMLRELNAANSPRLRQVEDKLAAIRESEVNPVKRARNYDLAIQEQGLHMIRNLIGRPRSGQSPDTANETSEMIDFLLQEFESAEFFNILTSKLRAKVYRPFNHRPMLTGRDTRVFHPQAKLVVAVLYILSHIAASIPRHQQMIIAQTDLMKLLAQQANSKDREVRVALCHVIINLTYKDDDSEAQACALRALELRKLGFSSKMEALTKGDGDLDVRERAKTAVYQMEQASY</sequence>
<dbReference type="GO" id="GO:0034657">
    <property type="term" value="C:GID complex"/>
    <property type="evidence" value="ECO:0007669"/>
    <property type="project" value="TreeGrafter"/>
</dbReference>
<name>A0A395S7G7_9HYPO</name>
<dbReference type="InterPro" id="IPR011989">
    <property type="entry name" value="ARM-like"/>
</dbReference>
<evidence type="ECO:0000256" key="2">
    <source>
        <dbReference type="ARBA" id="ARBA00004496"/>
    </source>
</evidence>
<dbReference type="InterPro" id="IPR000225">
    <property type="entry name" value="Armadillo"/>
</dbReference>
<comment type="subcellular location">
    <subcellularLocation>
        <location evidence="2">Cytoplasm</location>
    </subcellularLocation>
    <subcellularLocation>
        <location evidence="1">Nucleus</location>
    </subcellularLocation>
</comment>
<reference evidence="7 8" key="1">
    <citation type="journal article" date="2018" name="PLoS Pathog.">
        <title>Evolution of structural diversity of trichothecenes, a family of toxins produced by plant pathogenic and entomopathogenic fungi.</title>
        <authorList>
            <person name="Proctor R.H."/>
            <person name="McCormick S.P."/>
            <person name="Kim H.S."/>
            <person name="Cardoza R.E."/>
            <person name="Stanley A.M."/>
            <person name="Lindo L."/>
            <person name="Kelly A."/>
            <person name="Brown D.W."/>
            <person name="Lee T."/>
            <person name="Vaughan M.M."/>
            <person name="Alexander N.J."/>
            <person name="Busman M."/>
            <person name="Gutierrez S."/>
        </authorList>
    </citation>
    <scope>NUCLEOTIDE SEQUENCE [LARGE SCALE GENOMIC DNA]</scope>
    <source>
        <strain evidence="7 8">NRRL 20695</strain>
    </source>
</reference>
<feature type="region of interest" description="Disordered" evidence="6">
    <location>
        <begin position="60"/>
        <end position="81"/>
    </location>
</feature>
<proteinExistence type="predicted"/>
<dbReference type="PANTHER" id="PTHR15651">
    <property type="entry name" value="ARMADILLO REPEAT-CONTAINING PROTEIN 8"/>
    <property type="match status" value="1"/>
</dbReference>
<comment type="caution">
    <text evidence="7">The sequence shown here is derived from an EMBL/GenBank/DDBJ whole genome shotgun (WGS) entry which is preliminary data.</text>
</comment>
<feature type="region of interest" description="Disordered" evidence="6">
    <location>
        <begin position="359"/>
        <end position="379"/>
    </location>
</feature>
<evidence type="ECO:0000313" key="7">
    <source>
        <dbReference type="EMBL" id="RGP68019.1"/>
    </source>
</evidence>
<evidence type="ECO:0000313" key="8">
    <source>
        <dbReference type="Proteomes" id="UP000266234"/>
    </source>
</evidence>
<evidence type="ECO:0000256" key="1">
    <source>
        <dbReference type="ARBA" id="ARBA00004123"/>
    </source>
</evidence>